<dbReference type="EMBL" id="JACIJF010000016">
    <property type="protein sequence ID" value="MBB5712353.1"/>
    <property type="molecule type" value="Genomic_DNA"/>
</dbReference>
<evidence type="ECO:0000313" key="3">
    <source>
        <dbReference type="Proteomes" id="UP000527143"/>
    </source>
</evidence>
<dbReference type="GO" id="GO:0005524">
    <property type="term" value="F:ATP binding"/>
    <property type="evidence" value="ECO:0007669"/>
    <property type="project" value="UniProtKB-KW"/>
</dbReference>
<evidence type="ECO:0000259" key="1">
    <source>
        <dbReference type="Pfam" id="PF19044"/>
    </source>
</evidence>
<dbReference type="NCBIfam" id="TIGR02746">
    <property type="entry name" value="TraC-F-type"/>
    <property type="match status" value="1"/>
</dbReference>
<dbReference type="InterPro" id="IPR043964">
    <property type="entry name" value="P-loop_TraG"/>
</dbReference>
<dbReference type="Proteomes" id="UP000527143">
    <property type="component" value="Unassembled WGS sequence"/>
</dbReference>
<accession>A0A840YRS4</accession>
<dbReference type="InterPro" id="IPR053155">
    <property type="entry name" value="F-pilin_assembly_TraC"/>
</dbReference>
<evidence type="ECO:0000313" key="2">
    <source>
        <dbReference type="EMBL" id="MBB5712353.1"/>
    </source>
</evidence>
<dbReference type="InterPro" id="IPR025955">
    <property type="entry name" value="TraC/Conjuga_ATPase"/>
</dbReference>
<dbReference type="PANTHER" id="PTHR38467:SF1">
    <property type="entry name" value="CONJUGATIVE TRANSFER: ASSEMBLY"/>
    <property type="match status" value="1"/>
</dbReference>
<dbReference type="Gene3D" id="1.10.8.730">
    <property type="match status" value="1"/>
</dbReference>
<dbReference type="CDD" id="cd01127">
    <property type="entry name" value="TrwB_TraG_TraD_VirD4"/>
    <property type="match status" value="1"/>
</dbReference>
<reference evidence="2 3" key="1">
    <citation type="submission" date="2020-08" db="EMBL/GenBank/DDBJ databases">
        <title>Genomic Encyclopedia of Type Strains, Phase IV (KMG-IV): sequencing the most valuable type-strain genomes for metagenomic binning, comparative biology and taxonomic classification.</title>
        <authorList>
            <person name="Goeker M."/>
        </authorList>
    </citation>
    <scope>NUCLEOTIDE SEQUENCE [LARGE SCALE GENOMIC DNA]</scope>
    <source>
        <strain evidence="2 3">DSM 26736</strain>
    </source>
</reference>
<proteinExistence type="predicted"/>
<dbReference type="AlphaFoldDB" id="A0A840YRS4"/>
<feature type="domain" description="TraG P-loop" evidence="1">
    <location>
        <begin position="470"/>
        <end position="835"/>
    </location>
</feature>
<dbReference type="Pfam" id="PF19044">
    <property type="entry name" value="P-loop_TraG"/>
    <property type="match status" value="1"/>
</dbReference>
<gene>
    <name evidence="2" type="ORF">FHT02_003612</name>
</gene>
<dbReference type="Pfam" id="PF11130">
    <property type="entry name" value="TraC_F_IV"/>
    <property type="match status" value="1"/>
</dbReference>
<protein>
    <submittedName>
        <fullName evidence="2">Conjugal transfer ATP-binding protein TraC</fullName>
    </submittedName>
</protein>
<dbReference type="SUPFAM" id="SSF52540">
    <property type="entry name" value="P-loop containing nucleoside triphosphate hydrolases"/>
    <property type="match status" value="1"/>
</dbReference>
<keyword evidence="2" id="KW-0547">Nucleotide-binding</keyword>
<comment type="caution">
    <text evidence="2">The sequence shown here is derived from an EMBL/GenBank/DDBJ whole genome shotgun (WGS) entry which is preliminary data.</text>
</comment>
<dbReference type="PANTHER" id="PTHR38467">
    <property type="match status" value="1"/>
</dbReference>
<organism evidence="2 3">
    <name type="scientific">Sphingomonas xinjiangensis</name>
    <dbReference type="NCBI Taxonomy" id="643568"/>
    <lineage>
        <taxon>Bacteria</taxon>
        <taxon>Pseudomonadati</taxon>
        <taxon>Pseudomonadota</taxon>
        <taxon>Alphaproteobacteria</taxon>
        <taxon>Sphingomonadales</taxon>
        <taxon>Sphingomonadaceae</taxon>
        <taxon>Sphingomonas</taxon>
    </lineage>
</organism>
<dbReference type="Gene3D" id="3.40.50.300">
    <property type="entry name" value="P-loop containing nucleotide triphosphate hydrolases"/>
    <property type="match status" value="1"/>
</dbReference>
<keyword evidence="2" id="KW-0067">ATP-binding</keyword>
<dbReference type="RefSeq" id="WP_184090745.1">
    <property type="nucleotide sequence ID" value="NZ_JACIJF010000016.1"/>
</dbReference>
<dbReference type="InterPro" id="IPR027417">
    <property type="entry name" value="P-loop_NTPase"/>
</dbReference>
<dbReference type="InterPro" id="IPR014117">
    <property type="entry name" value="TraC-F-type"/>
</dbReference>
<name>A0A840YRS4_9SPHN</name>
<keyword evidence="3" id="KW-1185">Reference proteome</keyword>
<sequence>MSFFSDLLSLILGDTKKPEAARPSTAVPRFCSWLPYRSYDAKRKLFFNAGSRGFVLEAAPMVGASERTGEIIAQFLSEAVPSPGSLEFHSWQSPRVGARLSQWYMPRYSAGGVYERMAKHRTEYLQGGVWETLSNSAPFHLRNHRLLISYATPENSRVSTEEIAAALDAMIASLESIGINARALDPSGLIAWIDDIISPTTAPGDDTVVYNPYDPIADQAVRQDLEMKIEPDRILLRTERFRPTGRTVDNAPEIGEIYPDVFDVRSFSVRNLPKRWAPWDTGKLIGDLFADKLRYPCPVSTNLLIDFPDAEGQSQRAGRKFLRTTSLADSKSARMLPQLKEQSAEWQDVTDQLKQGNRLLQVFYSVTAFSPLGKGDANERVIKSIYRAAGWDLLDDRYLQVQGLLAAMPMTMSNGLSYDLRNMKRMRTMLSATAGNLAPLQGEYLGGNIPHLMLIGRRGQPFYWSPFENTAGNHNVAVFGKSGSGKSVALQELCAAMCGAGAKVVVIDDGRSFEHSAKLQGGSFVEFTMSSGFCLNPFSMVDPVMAENDEDYLLDCFAMLKSIISQMARHIDKLNDTERGLIDGAVNLVWQNKGRAGSIDDVIEALTASESDLGRDLGIAMRPFSSAGTYGRFFQGEVSFQLTADLTVFELSDLSSREELRSVVLTAIMFMASQMMRRVDRSVPKALLLDEAWQMLKGGSMADFIEAYARTCRKYGASLVTATQSLNDYYKSDGSKAALENSDWFVILQQKEETIADFKKHDRFEMDDHTDALLRSLKRQGVEYSDILIKGPDMLATGRLVLDPYSATVYSSSPRTFAEIKAMMAQGLTMDAAIERIAFPENPEKWSDADDGIALAAE</sequence>